<protein>
    <submittedName>
        <fullName evidence="1">TIGR02757 family protein</fullName>
    </submittedName>
</protein>
<evidence type="ECO:0000313" key="2">
    <source>
        <dbReference type="EMBL" id="MDB0850600.1"/>
    </source>
</evidence>
<sequence length="236" mass="28223">MEELRNKLLDWAKQFETPDFIKDDPIFFPHKYSDKKDIEISAFLTSWIAFGNRKLIMQQAEILDNLMGNSPYAFIMNKVWEQYKENTNTFYRMFTYHDFFCICQRLYNIYQEWDDLEVFYEGYNNVIREIQTDFGGVKGIPKLERDSPCKRICLFLRWVVRKSPVDLGIWTIIHPTELYIPLDAHVAKMAHRLGITTRKTEDWKMVQQVTNYMKTIFPDDPCRGDFALFGYSINNK</sequence>
<dbReference type="AlphaFoldDB" id="A0A3E4KJH9"/>
<dbReference type="InterPro" id="IPR014127">
    <property type="entry name" value="CHP02757"/>
</dbReference>
<dbReference type="Proteomes" id="UP000758576">
    <property type="component" value="Unassembled WGS sequence"/>
</dbReference>
<proteinExistence type="predicted"/>
<dbReference type="NCBIfam" id="TIGR02757">
    <property type="entry name" value="TIGR02757 family protein"/>
    <property type="match status" value="1"/>
</dbReference>
<comment type="caution">
    <text evidence="1">The sequence shown here is derived from an EMBL/GenBank/DDBJ whole genome shotgun (WGS) entry which is preliminary data.</text>
</comment>
<name>A0A3E4KJH9_PHOVU</name>
<gene>
    <name evidence="1" type="ORF">KSX14_09985</name>
    <name evidence="2" type="ORF">PL594_03585</name>
</gene>
<evidence type="ECO:0000313" key="1">
    <source>
        <dbReference type="EMBL" id="MBV3488959.1"/>
    </source>
</evidence>
<dbReference type="EMBL" id="JAHOGA010000019">
    <property type="protein sequence ID" value="MBV3488959.1"/>
    <property type="molecule type" value="Genomic_DNA"/>
</dbReference>
<reference evidence="2" key="2">
    <citation type="submission" date="2023-01" db="EMBL/GenBank/DDBJ databases">
        <title>Human gut microbiome strain richness.</title>
        <authorList>
            <person name="Chen-Liaw A."/>
        </authorList>
    </citation>
    <scope>NUCLEOTIDE SEQUENCE</scope>
    <source>
        <strain evidence="2">H9_m1001271B151109d0_201107</strain>
    </source>
</reference>
<reference evidence="1" key="1">
    <citation type="submission" date="2021-06" db="EMBL/GenBank/DDBJ databases">
        <title>Collection of gut derived symbiotic bacterial strains cultured from healthy donors.</title>
        <authorList>
            <person name="Lin H."/>
            <person name="Littmann E."/>
            <person name="Pamer E.G."/>
        </authorList>
    </citation>
    <scope>NUCLEOTIDE SEQUENCE</scope>
    <source>
        <strain evidence="1">MSK.19.85</strain>
    </source>
</reference>
<dbReference type="EMBL" id="JAQKEI010000004">
    <property type="protein sequence ID" value="MDB0850600.1"/>
    <property type="molecule type" value="Genomic_DNA"/>
</dbReference>
<evidence type="ECO:0000313" key="3">
    <source>
        <dbReference type="Proteomes" id="UP000758576"/>
    </source>
</evidence>
<dbReference type="Proteomes" id="UP001210999">
    <property type="component" value="Unassembled WGS sequence"/>
</dbReference>
<dbReference type="RefSeq" id="WP_032933873.1">
    <property type="nucleotide sequence ID" value="NZ_CACRTA010000027.1"/>
</dbReference>
<organism evidence="1 3">
    <name type="scientific">Phocaeicola vulgatus</name>
    <name type="common">Bacteroides vulgatus</name>
    <dbReference type="NCBI Taxonomy" id="821"/>
    <lineage>
        <taxon>Bacteria</taxon>
        <taxon>Pseudomonadati</taxon>
        <taxon>Bacteroidota</taxon>
        <taxon>Bacteroidia</taxon>
        <taxon>Bacteroidales</taxon>
        <taxon>Bacteroidaceae</taxon>
        <taxon>Phocaeicola</taxon>
    </lineage>
</organism>
<dbReference type="Pfam" id="PF09674">
    <property type="entry name" value="DUF2400"/>
    <property type="match status" value="1"/>
</dbReference>
<accession>A0A3E4KJH9</accession>